<keyword evidence="8" id="KW-1185">Reference proteome</keyword>
<evidence type="ECO:0000256" key="5">
    <source>
        <dbReference type="SAM" id="SignalP"/>
    </source>
</evidence>
<gene>
    <name evidence="7" type="ORF">CTER_1210</name>
</gene>
<dbReference type="InterPro" id="IPR008979">
    <property type="entry name" value="Galactose-bd-like_sf"/>
</dbReference>
<accession>S0FLZ3</accession>
<evidence type="ECO:0000313" key="8">
    <source>
        <dbReference type="Proteomes" id="UP000014155"/>
    </source>
</evidence>
<dbReference type="InterPro" id="IPR006710">
    <property type="entry name" value="Glyco_hydro_43"/>
</dbReference>
<dbReference type="PATRIC" id="fig|1195236.3.peg.1518"/>
<evidence type="ECO:0000256" key="3">
    <source>
        <dbReference type="ARBA" id="ARBA00023295"/>
    </source>
</evidence>
<keyword evidence="5" id="KW-0732">Signal</keyword>
<dbReference type="Gene3D" id="2.115.10.20">
    <property type="entry name" value="Glycosyl hydrolase domain, family 43"/>
    <property type="match status" value="1"/>
</dbReference>
<dbReference type="eggNOG" id="COG3507">
    <property type="taxonomic scope" value="Bacteria"/>
</dbReference>
<evidence type="ECO:0000256" key="2">
    <source>
        <dbReference type="ARBA" id="ARBA00022801"/>
    </source>
</evidence>
<evidence type="ECO:0000259" key="6">
    <source>
        <dbReference type="PROSITE" id="PS50022"/>
    </source>
</evidence>
<dbReference type="InterPro" id="IPR000421">
    <property type="entry name" value="FA58C"/>
</dbReference>
<keyword evidence="2 4" id="KW-0378">Hydrolase</keyword>
<dbReference type="SUPFAM" id="SSF75005">
    <property type="entry name" value="Arabinanase/levansucrase/invertase"/>
    <property type="match status" value="1"/>
</dbReference>
<dbReference type="PANTHER" id="PTHR22925:SF3">
    <property type="entry name" value="GLYCOSYL HYDROLASE FAMILY PROTEIN 43"/>
    <property type="match status" value="1"/>
</dbReference>
<feature type="domain" description="F5/8 type C" evidence="6">
    <location>
        <begin position="323"/>
        <end position="471"/>
    </location>
</feature>
<dbReference type="RefSeq" id="WP_004624674.1">
    <property type="nucleotide sequence ID" value="NZ_AORV01000025.1"/>
</dbReference>
<dbReference type="AlphaFoldDB" id="S0FLZ3"/>
<comment type="caution">
    <text evidence="7">The sequence shown here is derived from an EMBL/GenBank/DDBJ whole genome shotgun (WGS) entry which is preliminary data.</text>
</comment>
<dbReference type="GO" id="GO:0005975">
    <property type="term" value="P:carbohydrate metabolic process"/>
    <property type="evidence" value="ECO:0007669"/>
    <property type="project" value="InterPro"/>
</dbReference>
<dbReference type="Pfam" id="PF22633">
    <property type="entry name" value="F5_F8_type_C_2"/>
    <property type="match status" value="1"/>
</dbReference>
<sequence>MKKVLRLISFIIMLALTLSVCIISTGAAAVTISNGTAWTDTTGGSIQAHGGGILKVGTTYYWYGEDKIHNSALFKHVCCYSSTDLKNWTWKSYVLNTTSAAELNSCKIERPKVIYNSTTKKYVMWMHYENASDYTLSRVAVATASSPAGPFTYLGSFQPNGGSHDMTVFQDTDGSAYLITTSNSNTNTRLFKLSSDYTTIASEMNMIYSGQNREAPALAKKGSYYYILTSGCSGWYTNQQMYSYATSLNGPWSAPAPIGNTSGFNSQTAFILPIQGTTTSYMYMGDRWNSSALGSSRYVWLPLILNGTSASLEYYDNISIDASAGTISGVTNGSLLSQGKTASAQTSVSGNAAGNANDGNYQTKWAATGVTWPHWWMVDLGQNRTVKNVQISWFMYKGSEGYYRYKIETSTDGKSFTTALDRTGNTTYGFTSDSLSVTARYVRINMVDAVLWNNPSNWYTPQLFEVKVYGS</sequence>
<dbReference type="GO" id="GO:0004553">
    <property type="term" value="F:hydrolase activity, hydrolyzing O-glycosyl compounds"/>
    <property type="evidence" value="ECO:0007669"/>
    <property type="project" value="InterPro"/>
</dbReference>
<dbReference type="Pfam" id="PF04616">
    <property type="entry name" value="Glyco_hydro_43"/>
    <property type="match status" value="1"/>
</dbReference>
<dbReference type="Gene3D" id="2.60.120.260">
    <property type="entry name" value="Galactose-binding domain-like"/>
    <property type="match status" value="1"/>
</dbReference>
<dbReference type="SUPFAM" id="SSF49785">
    <property type="entry name" value="Galactose-binding domain-like"/>
    <property type="match status" value="1"/>
</dbReference>
<organism evidence="7 8">
    <name type="scientific">Ruminiclostridium cellobioparum subsp. termitidis CT1112</name>
    <dbReference type="NCBI Taxonomy" id="1195236"/>
    <lineage>
        <taxon>Bacteria</taxon>
        <taxon>Bacillati</taxon>
        <taxon>Bacillota</taxon>
        <taxon>Clostridia</taxon>
        <taxon>Eubacteriales</taxon>
        <taxon>Oscillospiraceae</taxon>
        <taxon>Ruminiclostridium</taxon>
    </lineage>
</organism>
<dbReference type="STRING" id="1195236.CTER_1210"/>
<evidence type="ECO:0000256" key="1">
    <source>
        <dbReference type="ARBA" id="ARBA00009865"/>
    </source>
</evidence>
<protein>
    <submittedName>
        <fullName evidence="7">Beta-xylosidase</fullName>
    </submittedName>
</protein>
<evidence type="ECO:0000256" key="4">
    <source>
        <dbReference type="RuleBase" id="RU361187"/>
    </source>
</evidence>
<feature type="chain" id="PRO_5004486963" evidence="5">
    <location>
        <begin position="30"/>
        <end position="471"/>
    </location>
</feature>
<dbReference type="CDD" id="cd18822">
    <property type="entry name" value="GH43_CtGH43-like"/>
    <property type="match status" value="1"/>
</dbReference>
<feature type="signal peptide" evidence="5">
    <location>
        <begin position="1"/>
        <end position="29"/>
    </location>
</feature>
<comment type="similarity">
    <text evidence="1 4">Belongs to the glycosyl hydrolase 43 family.</text>
</comment>
<name>S0FLZ3_RUMCE</name>
<evidence type="ECO:0000313" key="7">
    <source>
        <dbReference type="EMBL" id="EMS72927.1"/>
    </source>
</evidence>
<reference evidence="7 8" key="1">
    <citation type="journal article" date="2013" name="Genome Announc.">
        <title>Draft Genome Sequence of the Cellulolytic, Mesophilic, Anaerobic Bacterium Clostridium termitidis Strain CT1112 (DSM 5398).</title>
        <authorList>
            <person name="Lal S."/>
            <person name="Ramachandran U."/>
            <person name="Zhang X."/>
            <person name="Munir R."/>
            <person name="Sparling R."/>
            <person name="Levin D.B."/>
        </authorList>
    </citation>
    <scope>NUCLEOTIDE SEQUENCE [LARGE SCALE GENOMIC DNA]</scope>
    <source>
        <strain evidence="7 8">CT1112</strain>
    </source>
</reference>
<dbReference type="PANTHER" id="PTHR22925">
    <property type="entry name" value="GLYCOSYL HYDROLASE 43 FAMILY MEMBER"/>
    <property type="match status" value="1"/>
</dbReference>
<keyword evidence="3 4" id="KW-0326">Glycosidase</keyword>
<dbReference type="Proteomes" id="UP000014155">
    <property type="component" value="Unassembled WGS sequence"/>
</dbReference>
<dbReference type="PROSITE" id="PS50022">
    <property type="entry name" value="FA58C_3"/>
    <property type="match status" value="1"/>
</dbReference>
<proteinExistence type="inferred from homology"/>
<dbReference type="EMBL" id="AORV01000025">
    <property type="protein sequence ID" value="EMS72927.1"/>
    <property type="molecule type" value="Genomic_DNA"/>
</dbReference>
<dbReference type="InterPro" id="IPR023296">
    <property type="entry name" value="Glyco_hydro_beta-prop_sf"/>
</dbReference>